<dbReference type="Gene3D" id="3.40.50.2000">
    <property type="entry name" value="Glycogen Phosphorylase B"/>
    <property type="match status" value="1"/>
</dbReference>
<proteinExistence type="predicted"/>
<evidence type="ECO:0000313" key="2">
    <source>
        <dbReference type="EMBL" id="SMC26358.1"/>
    </source>
</evidence>
<feature type="domain" description="Glycosyl transferase family 1" evidence="1">
    <location>
        <begin position="215"/>
        <end position="293"/>
    </location>
</feature>
<dbReference type="OrthoDB" id="9801609at2"/>
<protein>
    <submittedName>
        <fullName evidence="2">Glycosyltransferase involved in cell wall bisynthesis</fullName>
    </submittedName>
</protein>
<name>A0A1W1XS56_9BACT</name>
<evidence type="ECO:0000313" key="3">
    <source>
        <dbReference type="Proteomes" id="UP000192783"/>
    </source>
</evidence>
<evidence type="ECO:0000259" key="1">
    <source>
        <dbReference type="Pfam" id="PF00534"/>
    </source>
</evidence>
<accession>A0A1W1XS56</accession>
<dbReference type="STRING" id="1121390.SAMN02746041_02616"/>
<dbReference type="Proteomes" id="UP000192783">
    <property type="component" value="Unassembled WGS sequence"/>
</dbReference>
<gene>
    <name evidence="2" type="ORF">SAMN02746041_02616</name>
</gene>
<dbReference type="SUPFAM" id="SSF53756">
    <property type="entry name" value="UDP-Glycosyltransferase/glycogen phosphorylase"/>
    <property type="match status" value="1"/>
</dbReference>
<organism evidence="2 3">
    <name type="scientific">Desulfacinum hydrothermale DSM 13146</name>
    <dbReference type="NCBI Taxonomy" id="1121390"/>
    <lineage>
        <taxon>Bacteria</taxon>
        <taxon>Pseudomonadati</taxon>
        <taxon>Thermodesulfobacteriota</taxon>
        <taxon>Syntrophobacteria</taxon>
        <taxon>Syntrophobacterales</taxon>
        <taxon>Syntrophobacteraceae</taxon>
        <taxon>Desulfacinum</taxon>
    </lineage>
</organism>
<dbReference type="EMBL" id="FWXF01000016">
    <property type="protein sequence ID" value="SMC26358.1"/>
    <property type="molecule type" value="Genomic_DNA"/>
</dbReference>
<keyword evidence="3" id="KW-1185">Reference proteome</keyword>
<reference evidence="2 3" key="1">
    <citation type="submission" date="2017-04" db="EMBL/GenBank/DDBJ databases">
        <authorList>
            <person name="Afonso C.L."/>
            <person name="Miller P.J."/>
            <person name="Scott M.A."/>
            <person name="Spackman E."/>
            <person name="Goraichik I."/>
            <person name="Dimitrov K.M."/>
            <person name="Suarez D.L."/>
            <person name="Swayne D.E."/>
        </authorList>
    </citation>
    <scope>NUCLEOTIDE SEQUENCE [LARGE SCALE GENOMIC DNA]</scope>
    <source>
        <strain evidence="2 3">DSM 13146</strain>
    </source>
</reference>
<dbReference type="GO" id="GO:0016757">
    <property type="term" value="F:glycosyltransferase activity"/>
    <property type="evidence" value="ECO:0007669"/>
    <property type="project" value="InterPro"/>
</dbReference>
<sequence>MHNKQRRGNKHGIPAYVVHRKKGFRATWFENSTPIVYRKEGWCRRSFGKIKKKVKAFTAAQGAEDRMEKIPIEGGHKPFIGEDDILVIPEVYGPNLADLYGQGIKKVILNQSGYLTFRGYSWDAKSLTTPYGHPDVLATLVNSKNTEEYVRYAFPHHPVHRFRLSVDPKLFFYEPNKKKQIAFSRIKNPRDAMQVVSILKFRGVLGEFELRPFINIPQSEVARLLRESLIFLSFGYPEGFGLPAAEAMACGCIVVGFHGGGGREFFDPHFSYPIEQGDIIGFARTVEGVIRQYEADPAPLVDRGRRAAEYIAKTYSPQREEEDLLKAWNAVFLSVGKVLAP</sequence>
<dbReference type="InterPro" id="IPR001296">
    <property type="entry name" value="Glyco_trans_1"/>
</dbReference>
<dbReference type="AlphaFoldDB" id="A0A1W1XS56"/>
<keyword evidence="2" id="KW-0808">Transferase</keyword>
<dbReference type="Pfam" id="PF00534">
    <property type="entry name" value="Glycos_transf_1"/>
    <property type="match status" value="1"/>
</dbReference>